<evidence type="ECO:0000256" key="7">
    <source>
        <dbReference type="SAM" id="MobiDB-lite"/>
    </source>
</evidence>
<evidence type="ECO:0000313" key="9">
    <source>
        <dbReference type="Ensembl" id="ENSFTIP00000023503.1"/>
    </source>
</evidence>
<name>A0A8C4V7F7_FALTI</name>
<feature type="region of interest" description="Disordered" evidence="7">
    <location>
        <begin position="296"/>
        <end position="323"/>
    </location>
</feature>
<reference evidence="9" key="1">
    <citation type="submission" date="2025-08" db="UniProtKB">
        <authorList>
            <consortium name="Ensembl"/>
        </authorList>
    </citation>
    <scope>IDENTIFICATION</scope>
</reference>
<accession>A0A8C4V7F7</accession>
<reference evidence="9" key="2">
    <citation type="submission" date="2025-09" db="UniProtKB">
        <authorList>
            <consortium name="Ensembl"/>
        </authorList>
    </citation>
    <scope>IDENTIFICATION</scope>
</reference>
<feature type="compositionally biased region" description="Low complexity" evidence="7">
    <location>
        <begin position="83"/>
        <end position="94"/>
    </location>
</feature>
<evidence type="ECO:0000313" key="10">
    <source>
        <dbReference type="Proteomes" id="UP000694562"/>
    </source>
</evidence>
<dbReference type="SUPFAM" id="SSF52080">
    <property type="entry name" value="Ribosomal proteins L15p and L18e"/>
    <property type="match status" value="1"/>
</dbReference>
<dbReference type="GO" id="GO:0022625">
    <property type="term" value="C:cytosolic large ribosomal subunit"/>
    <property type="evidence" value="ECO:0007669"/>
    <property type="project" value="TreeGrafter"/>
</dbReference>
<feature type="compositionally biased region" description="Low complexity" evidence="7">
    <location>
        <begin position="142"/>
        <end position="156"/>
    </location>
</feature>
<keyword evidence="10" id="KW-1185">Reference proteome</keyword>
<dbReference type="InterPro" id="IPR036227">
    <property type="entry name" value="Ribosomal_uL15/eL18_sf"/>
</dbReference>
<feature type="compositionally biased region" description="Basic residues" evidence="7">
    <location>
        <begin position="251"/>
        <end position="260"/>
    </location>
</feature>
<keyword evidence="3 6" id="KW-0687">Ribonucleoprotein</keyword>
<proteinExistence type="inferred from homology"/>
<dbReference type="Gene3D" id="3.100.10.10">
    <property type="match status" value="1"/>
</dbReference>
<protein>
    <recommendedName>
        <fullName evidence="4">Large ribosomal subunit protein uL15</fullName>
    </recommendedName>
    <alternativeName>
        <fullName evidence="5">60S ribosomal protein L27a</fullName>
    </alternativeName>
</protein>
<dbReference type="FunFam" id="3.100.10.10:FF:000024">
    <property type="entry name" value="RPL27A isoform 10"/>
    <property type="match status" value="1"/>
</dbReference>
<evidence type="ECO:0000256" key="1">
    <source>
        <dbReference type="ARBA" id="ARBA00007320"/>
    </source>
</evidence>
<feature type="compositionally biased region" description="Low complexity" evidence="7">
    <location>
        <begin position="181"/>
        <end position="190"/>
    </location>
</feature>
<dbReference type="HAMAP" id="MF_01341">
    <property type="entry name" value="Ribosomal_uL15"/>
    <property type="match status" value="1"/>
</dbReference>
<comment type="similarity">
    <text evidence="1 6">Belongs to the universal ribosomal protein uL15 family.</text>
</comment>
<feature type="domain" description="Large ribosomal subunit protein uL15/eL18" evidence="8">
    <location>
        <begin position="359"/>
        <end position="432"/>
    </location>
</feature>
<organism evidence="9 10">
    <name type="scientific">Falco tinnunculus</name>
    <name type="common">Common kestrel</name>
    <dbReference type="NCBI Taxonomy" id="100819"/>
    <lineage>
        <taxon>Eukaryota</taxon>
        <taxon>Metazoa</taxon>
        <taxon>Chordata</taxon>
        <taxon>Craniata</taxon>
        <taxon>Vertebrata</taxon>
        <taxon>Euteleostomi</taxon>
        <taxon>Archelosauria</taxon>
        <taxon>Archosauria</taxon>
        <taxon>Dinosauria</taxon>
        <taxon>Saurischia</taxon>
        <taxon>Theropoda</taxon>
        <taxon>Coelurosauria</taxon>
        <taxon>Aves</taxon>
        <taxon>Neognathae</taxon>
        <taxon>Neoaves</taxon>
        <taxon>Telluraves</taxon>
        <taxon>Australaves</taxon>
        <taxon>Falconiformes</taxon>
        <taxon>Falconidae</taxon>
        <taxon>Falco</taxon>
    </lineage>
</organism>
<dbReference type="AlphaFoldDB" id="A0A8C4V7F7"/>
<dbReference type="InterPro" id="IPR001196">
    <property type="entry name" value="Ribosomal_uL15_CS"/>
</dbReference>
<feature type="compositionally biased region" description="Basic residues" evidence="7">
    <location>
        <begin position="296"/>
        <end position="317"/>
    </location>
</feature>
<evidence type="ECO:0000256" key="6">
    <source>
        <dbReference type="RuleBase" id="RU003888"/>
    </source>
</evidence>
<sequence>DPCFKWVKICFKPYGTKYVKNKFEKLTPPGSRSRSVAGSVTYLFFHCHRSLNKSRSKPYCGRRARREGAAGGVGSDCRHRRTPPAAGVGRPRGPVCHRRQPQGPGPLTLRKPAAAVRGGPARLRNRACRAVTPPHGRPRSRPGPGSRGRLPRSARPIEASRDVPRARPRGALSRSRERRALSVPSRTPPRWWVPPPGPAAAASRSSTGPRPGTSGRGRGDAFPSPRPAQGAAGRVLRGGCPGFPSAGPSHHGARPRRRRGATWTGGGRRVGLPAAARVAHSRSLAFPQPSRLRKTRKLRGHVSHGHGRVGKHRKHPGGRGNAGGMHHHRINFDKYHPGYFGKVGMRHYHLKRNQKFCPTVNLDKLWTLVSEQTRLNYAKNEAGLAPVIDVVRSGYYKVLGKGKLPKQPVIVKAKFFSRRAEEKIKEVGGACVLVA</sequence>
<dbReference type="Proteomes" id="UP000694562">
    <property type="component" value="Unplaced"/>
</dbReference>
<dbReference type="Ensembl" id="ENSFTIT00000024489.1">
    <property type="protein sequence ID" value="ENSFTIP00000023503.1"/>
    <property type="gene ID" value="ENSFTIG00000015114.1"/>
</dbReference>
<feature type="compositionally biased region" description="Low complexity" evidence="7">
    <location>
        <begin position="199"/>
        <end position="213"/>
    </location>
</feature>
<dbReference type="InterPro" id="IPR021131">
    <property type="entry name" value="Ribosomal_uL15/eL18"/>
</dbReference>
<feature type="region of interest" description="Disordered" evidence="7">
    <location>
        <begin position="56"/>
        <end position="269"/>
    </location>
</feature>
<dbReference type="GO" id="GO:0006412">
    <property type="term" value="P:translation"/>
    <property type="evidence" value="ECO:0007669"/>
    <property type="project" value="InterPro"/>
</dbReference>
<dbReference type="OrthoDB" id="61900at2759"/>
<evidence type="ECO:0000256" key="3">
    <source>
        <dbReference type="ARBA" id="ARBA00023274"/>
    </source>
</evidence>
<dbReference type="PANTHER" id="PTHR11721">
    <property type="entry name" value="60S RIBOSOMAL PROTEIN L27A"/>
    <property type="match status" value="1"/>
</dbReference>
<evidence type="ECO:0000256" key="4">
    <source>
        <dbReference type="ARBA" id="ARBA00035200"/>
    </source>
</evidence>
<dbReference type="InterPro" id="IPR030878">
    <property type="entry name" value="Ribosomal_uL15"/>
</dbReference>
<dbReference type="PROSITE" id="PS00475">
    <property type="entry name" value="RIBOSOMAL_L15"/>
    <property type="match status" value="1"/>
</dbReference>
<keyword evidence="2 6" id="KW-0689">Ribosomal protein</keyword>
<evidence type="ECO:0000259" key="8">
    <source>
        <dbReference type="Pfam" id="PF00828"/>
    </source>
</evidence>
<dbReference type="PANTHER" id="PTHR11721:SF3">
    <property type="entry name" value="LARGE RIBOSOMAL SUBUNIT PROTEIN UL15"/>
    <property type="match status" value="1"/>
</dbReference>
<feature type="compositionally biased region" description="Basic residues" evidence="7">
    <location>
        <begin position="56"/>
        <end position="65"/>
    </location>
</feature>
<evidence type="ECO:0000256" key="5">
    <source>
        <dbReference type="ARBA" id="ARBA00035527"/>
    </source>
</evidence>
<dbReference type="Pfam" id="PF00828">
    <property type="entry name" value="Ribosomal_L27A"/>
    <property type="match status" value="1"/>
</dbReference>
<dbReference type="GO" id="GO:0003735">
    <property type="term" value="F:structural constituent of ribosome"/>
    <property type="evidence" value="ECO:0007669"/>
    <property type="project" value="InterPro"/>
</dbReference>
<evidence type="ECO:0000256" key="2">
    <source>
        <dbReference type="ARBA" id="ARBA00022980"/>
    </source>
</evidence>